<evidence type="ECO:0000256" key="3">
    <source>
        <dbReference type="ARBA" id="ARBA00022485"/>
    </source>
</evidence>
<dbReference type="Pfam" id="PF01568">
    <property type="entry name" value="Molydop_binding"/>
    <property type="match status" value="1"/>
</dbReference>
<evidence type="ECO:0000256" key="4">
    <source>
        <dbReference type="ARBA" id="ARBA00022505"/>
    </source>
</evidence>
<sequence>MKDYTRREFIRLATLMGGVSLFAGCTLLGSSESVPKYSEGAPGVDPLENTIGVRNVYTVCGACLGNCGICCRVAEGTLVKIGGNPYNPVAVSSPLPFDTSLQEAAIRSGAVCAIGGSGIQTLYNPFRVAKPLKRVGPRGSAKWAGISWDQAIQEILDGGDLFGEGKVLGLREIKQSGQNVGFLAGRADWGSLHFIRSFVDAFPGAVLLRNRDQMTEDIDKAAIQAVFGGGTGLVAPDYASVKFLLSFGDAPLDSGIPLVSIARQIADARVGESSMKWAVADPRLSTSGSKADVWLPVIPGKDLELACGIMRSLVDRYPSVKQIQDLKLKSMVESRTVAEFAGECGISHQLIDRVADLLVQAGPKSAAVPGRGILSGKDGITAAKAVYTLNTMVGSEPGTGGLIARTDGFLEEIATVKRAIKEISGSDKTKTMKALLSWQADPAYHDPYVTELLAERGNPALFVAIDTEITETTACADYILPDTTYLERYDICTLPASVSANGIGVRKPVVGGFDPEKGRYIPILPETRLMEEIVHQIGTSLELPGFEAPKNESGKTWSVQAYYRGMLAIILENMKSSGFRISGDSDEVEKVLERGGIFPSRSAVSRRASSSVPESHVYWPEVPPQQPLETDISDGFLLISYTLPFHRQPDSSLNSWLLEVLPENKLAVSSQDAARLKIRQNDTVTVSSPDGKIKTTCKAQVLPGMRPGVVALARGFGYRQSGAARQVIDGITQTADRTRGAGVNPAVLLSKGIRKVKITAA</sequence>
<dbReference type="SUPFAM" id="SSF50692">
    <property type="entry name" value="ADC-like"/>
    <property type="match status" value="1"/>
</dbReference>
<dbReference type="PROSITE" id="PS51318">
    <property type="entry name" value="TAT"/>
    <property type="match status" value="1"/>
</dbReference>
<dbReference type="EMBL" id="CP003360">
    <property type="protein sequence ID" value="AFM27151.1"/>
    <property type="molecule type" value="Genomic_DNA"/>
</dbReference>
<evidence type="ECO:0000313" key="13">
    <source>
        <dbReference type="Proteomes" id="UP000006055"/>
    </source>
</evidence>
<dbReference type="InterPro" id="IPR006311">
    <property type="entry name" value="TAT_signal"/>
</dbReference>
<dbReference type="PATRIC" id="fig|706587.4.peg.5127"/>
<comment type="cofactor">
    <cofactor evidence="1">
        <name>Mo-bis(molybdopterin guanine dinucleotide)</name>
        <dbReference type="ChEBI" id="CHEBI:60539"/>
    </cofactor>
</comment>
<dbReference type="GO" id="GO:0046872">
    <property type="term" value="F:metal ion binding"/>
    <property type="evidence" value="ECO:0007669"/>
    <property type="project" value="UniProtKB-KW"/>
</dbReference>
<dbReference type="PROSITE" id="PS51257">
    <property type="entry name" value="PROKAR_LIPOPROTEIN"/>
    <property type="match status" value="1"/>
</dbReference>
<keyword evidence="9" id="KW-0411">Iron-sulfur</keyword>
<dbReference type="PROSITE" id="PS00490">
    <property type="entry name" value="MOLYBDOPTERIN_PROK_2"/>
    <property type="match status" value="1"/>
</dbReference>
<organism evidence="12 13">
    <name type="scientific">Desulfomonile tiedjei (strain ATCC 49306 / DSM 6799 / DCB-1)</name>
    <dbReference type="NCBI Taxonomy" id="706587"/>
    <lineage>
        <taxon>Bacteria</taxon>
        <taxon>Pseudomonadati</taxon>
        <taxon>Thermodesulfobacteriota</taxon>
        <taxon>Desulfomonilia</taxon>
        <taxon>Desulfomonilales</taxon>
        <taxon>Desulfomonilaceae</taxon>
        <taxon>Desulfomonile</taxon>
    </lineage>
</organism>
<dbReference type="GO" id="GO:0051539">
    <property type="term" value="F:4 iron, 4 sulfur cluster binding"/>
    <property type="evidence" value="ECO:0007669"/>
    <property type="project" value="UniProtKB-KW"/>
</dbReference>
<dbReference type="eggNOG" id="COG0243">
    <property type="taxonomic scope" value="Bacteria"/>
</dbReference>
<dbReference type="Pfam" id="PF00384">
    <property type="entry name" value="Molybdopterin"/>
    <property type="match status" value="1"/>
</dbReference>
<dbReference type="Gene3D" id="2.20.25.90">
    <property type="entry name" value="ADC-like domains"/>
    <property type="match status" value="1"/>
</dbReference>
<keyword evidence="10" id="KW-0812">Transmembrane</keyword>
<dbReference type="InterPro" id="IPR006656">
    <property type="entry name" value="Mopterin_OxRdtase"/>
</dbReference>
<name>I4CC60_DESTA</name>
<dbReference type="Gene3D" id="2.40.40.20">
    <property type="match status" value="1"/>
</dbReference>
<keyword evidence="7" id="KW-0560">Oxidoreductase</keyword>
<dbReference type="Gene3D" id="3.40.50.740">
    <property type="match status" value="1"/>
</dbReference>
<evidence type="ECO:0000256" key="6">
    <source>
        <dbReference type="ARBA" id="ARBA00022729"/>
    </source>
</evidence>
<dbReference type="STRING" id="706587.Desti_4521"/>
<dbReference type="KEGG" id="dti:Desti_4521"/>
<dbReference type="Gene3D" id="3.30.2070.10">
    <property type="entry name" value="Formate dehydrogenase/DMSO reductase"/>
    <property type="match status" value="1"/>
</dbReference>
<evidence type="ECO:0000256" key="2">
    <source>
        <dbReference type="ARBA" id="ARBA00010312"/>
    </source>
</evidence>
<evidence type="ECO:0000256" key="9">
    <source>
        <dbReference type="ARBA" id="ARBA00023014"/>
    </source>
</evidence>
<dbReference type="SUPFAM" id="SSF53706">
    <property type="entry name" value="Formate dehydrogenase/DMSO reductase, domains 1-3"/>
    <property type="match status" value="1"/>
</dbReference>
<evidence type="ECO:0000256" key="7">
    <source>
        <dbReference type="ARBA" id="ARBA00023002"/>
    </source>
</evidence>
<gene>
    <name evidence="12" type="ordered locus">Desti_4521</name>
</gene>
<dbReference type="InterPro" id="IPR006657">
    <property type="entry name" value="MoPterin_dinucl-bd_dom"/>
</dbReference>
<dbReference type="PANTHER" id="PTHR43742">
    <property type="entry name" value="TRIMETHYLAMINE-N-OXIDE REDUCTASE"/>
    <property type="match status" value="1"/>
</dbReference>
<keyword evidence="5" id="KW-0479">Metal-binding</keyword>
<evidence type="ECO:0000256" key="10">
    <source>
        <dbReference type="SAM" id="Phobius"/>
    </source>
</evidence>
<dbReference type="OrthoDB" id="9789030at2"/>
<dbReference type="PROSITE" id="PS51669">
    <property type="entry name" value="4FE4S_MOW_BIS_MGD"/>
    <property type="match status" value="1"/>
</dbReference>
<protein>
    <submittedName>
        <fullName evidence="12">Anaerobic dehydrogenase, typically selenocysteine-containing</fullName>
    </submittedName>
</protein>
<accession>I4CC60</accession>
<evidence type="ECO:0000313" key="12">
    <source>
        <dbReference type="EMBL" id="AFM27151.1"/>
    </source>
</evidence>
<dbReference type="Gene3D" id="3.40.228.10">
    <property type="entry name" value="Dimethylsulfoxide Reductase, domain 2"/>
    <property type="match status" value="1"/>
</dbReference>
<feature type="transmembrane region" description="Helical" evidence="10">
    <location>
        <begin position="12"/>
        <end position="29"/>
    </location>
</feature>
<dbReference type="Proteomes" id="UP000006055">
    <property type="component" value="Chromosome"/>
</dbReference>
<keyword evidence="3" id="KW-0004">4Fe-4S</keyword>
<keyword evidence="13" id="KW-1185">Reference proteome</keyword>
<keyword evidence="8" id="KW-0408">Iron</keyword>
<evidence type="ECO:0000259" key="11">
    <source>
        <dbReference type="PROSITE" id="PS51669"/>
    </source>
</evidence>
<dbReference type="GO" id="GO:0016491">
    <property type="term" value="F:oxidoreductase activity"/>
    <property type="evidence" value="ECO:0007669"/>
    <property type="project" value="UniProtKB-KW"/>
</dbReference>
<dbReference type="RefSeq" id="WP_014812265.1">
    <property type="nucleotide sequence ID" value="NC_018025.1"/>
</dbReference>
<comment type="similarity">
    <text evidence="2">Belongs to the prokaryotic molybdopterin-containing oxidoreductase family.</text>
</comment>
<evidence type="ECO:0000256" key="8">
    <source>
        <dbReference type="ARBA" id="ARBA00023004"/>
    </source>
</evidence>
<dbReference type="GO" id="GO:0043546">
    <property type="term" value="F:molybdopterin cofactor binding"/>
    <property type="evidence" value="ECO:0007669"/>
    <property type="project" value="InterPro"/>
</dbReference>
<dbReference type="InterPro" id="IPR009010">
    <property type="entry name" value="Asp_de-COase-like_dom_sf"/>
</dbReference>
<dbReference type="InterPro" id="IPR050612">
    <property type="entry name" value="Prok_Mopterin_Oxidored"/>
</dbReference>
<dbReference type="InterPro" id="IPR006963">
    <property type="entry name" value="Mopterin_OxRdtase_4Fe-4S_dom"/>
</dbReference>
<dbReference type="PANTHER" id="PTHR43742:SF9">
    <property type="entry name" value="TETRATHIONATE REDUCTASE SUBUNIT A"/>
    <property type="match status" value="1"/>
</dbReference>
<evidence type="ECO:0000256" key="5">
    <source>
        <dbReference type="ARBA" id="ARBA00022723"/>
    </source>
</evidence>
<dbReference type="InterPro" id="IPR006655">
    <property type="entry name" value="Mopterin_OxRdtase_prok_CS"/>
</dbReference>
<reference evidence="13" key="1">
    <citation type="submission" date="2012-06" db="EMBL/GenBank/DDBJ databases">
        <title>Complete sequence of chromosome of Desulfomonile tiedjei DSM 6799.</title>
        <authorList>
            <person name="Lucas S."/>
            <person name="Copeland A."/>
            <person name="Lapidus A."/>
            <person name="Glavina del Rio T."/>
            <person name="Dalin E."/>
            <person name="Tice H."/>
            <person name="Bruce D."/>
            <person name="Goodwin L."/>
            <person name="Pitluck S."/>
            <person name="Peters L."/>
            <person name="Ovchinnikova G."/>
            <person name="Zeytun A."/>
            <person name="Lu M."/>
            <person name="Kyrpides N."/>
            <person name="Mavromatis K."/>
            <person name="Ivanova N."/>
            <person name="Brettin T."/>
            <person name="Detter J.C."/>
            <person name="Han C."/>
            <person name="Larimer F."/>
            <person name="Land M."/>
            <person name="Hauser L."/>
            <person name="Markowitz V."/>
            <person name="Cheng J.-F."/>
            <person name="Hugenholtz P."/>
            <person name="Woyke T."/>
            <person name="Wu D."/>
            <person name="Spring S."/>
            <person name="Schroeder M."/>
            <person name="Brambilla E."/>
            <person name="Klenk H.-P."/>
            <person name="Eisen J.A."/>
        </authorList>
    </citation>
    <scope>NUCLEOTIDE SEQUENCE [LARGE SCALE GENOMIC DNA]</scope>
    <source>
        <strain evidence="13">ATCC 49306 / DSM 6799 / DCB-1</strain>
    </source>
</reference>
<proteinExistence type="inferred from homology"/>
<keyword evidence="4" id="KW-0500">Molybdenum</keyword>
<evidence type="ECO:0000256" key="1">
    <source>
        <dbReference type="ARBA" id="ARBA00001942"/>
    </source>
</evidence>
<dbReference type="HOGENOM" id="CLU_008235_0_0_7"/>
<keyword evidence="10" id="KW-0472">Membrane</keyword>
<feature type="domain" description="4Fe-4S Mo/W bis-MGD-type" evidence="11">
    <location>
        <begin position="53"/>
        <end position="126"/>
    </location>
</feature>
<dbReference type="AlphaFoldDB" id="I4CC60"/>
<keyword evidence="6" id="KW-0732">Signal</keyword>
<keyword evidence="10" id="KW-1133">Transmembrane helix</keyword>